<dbReference type="Gramene" id="MELO3C035606.2.1">
    <property type="protein sequence ID" value="MELO3C035606.2.1"/>
    <property type="gene ID" value="MELO3C035606.2"/>
</dbReference>
<reference evidence="2" key="1">
    <citation type="submission" date="2023-03" db="UniProtKB">
        <authorList>
            <consortium name="EnsemblPlants"/>
        </authorList>
    </citation>
    <scope>IDENTIFICATION</scope>
</reference>
<organism evidence="2">
    <name type="scientific">Cucumis melo</name>
    <name type="common">Muskmelon</name>
    <dbReference type="NCBI Taxonomy" id="3656"/>
    <lineage>
        <taxon>Eukaryota</taxon>
        <taxon>Viridiplantae</taxon>
        <taxon>Streptophyta</taxon>
        <taxon>Embryophyta</taxon>
        <taxon>Tracheophyta</taxon>
        <taxon>Spermatophyta</taxon>
        <taxon>Magnoliopsida</taxon>
        <taxon>eudicotyledons</taxon>
        <taxon>Gunneridae</taxon>
        <taxon>Pentapetalae</taxon>
        <taxon>rosids</taxon>
        <taxon>fabids</taxon>
        <taxon>Cucurbitales</taxon>
        <taxon>Cucurbitaceae</taxon>
        <taxon>Benincaseae</taxon>
        <taxon>Cucumis</taxon>
    </lineage>
</organism>
<feature type="transmembrane region" description="Helical" evidence="1">
    <location>
        <begin position="104"/>
        <end position="124"/>
    </location>
</feature>
<name>A0A9I9EMS0_CUCME</name>
<keyword evidence="1" id="KW-1133">Transmembrane helix</keyword>
<dbReference type="AlphaFoldDB" id="A0A9I9EMS0"/>
<dbReference type="EnsemblPlants" id="MELO3C035606.2.1">
    <property type="protein sequence ID" value="MELO3C035606.2.1"/>
    <property type="gene ID" value="MELO3C035606.2"/>
</dbReference>
<sequence>FRSTALPLAFCFPLSVSLNDLDETLPTKLWLACSMNLFGEHASPLFLPLRLSLAAWTLLLSLKLPLADWTFPLLRTDSCYIILVGIGDFQARYMLPLLSYCVHFPPLSLCFTLFLFALSLSFPIEIYVAKSVSNDCPLHYCAHLLYTTCFKDV</sequence>
<keyword evidence="1" id="KW-0812">Transmembrane</keyword>
<keyword evidence="1" id="KW-0472">Membrane</keyword>
<accession>A0A9I9EMS0</accession>
<proteinExistence type="predicted"/>
<protein>
    <submittedName>
        <fullName evidence="2">Uncharacterized protein</fullName>
    </submittedName>
</protein>
<evidence type="ECO:0000256" key="1">
    <source>
        <dbReference type="SAM" id="Phobius"/>
    </source>
</evidence>
<evidence type="ECO:0000313" key="2">
    <source>
        <dbReference type="EnsemblPlants" id="MELO3C035606.2.1"/>
    </source>
</evidence>